<proteinExistence type="predicted"/>
<dbReference type="InterPro" id="IPR003749">
    <property type="entry name" value="ThiS/MoaD-like"/>
</dbReference>
<name>A0ABW1JBV7_9ACTN</name>
<evidence type="ECO:0000313" key="2">
    <source>
        <dbReference type="Proteomes" id="UP001596189"/>
    </source>
</evidence>
<protein>
    <submittedName>
        <fullName evidence="1">MoaD/ThiS family protein</fullName>
    </submittedName>
</protein>
<organism evidence="1 2">
    <name type="scientific">Angustibacter luteus</name>
    <dbReference type="NCBI Taxonomy" id="658456"/>
    <lineage>
        <taxon>Bacteria</taxon>
        <taxon>Bacillati</taxon>
        <taxon>Actinomycetota</taxon>
        <taxon>Actinomycetes</taxon>
        <taxon>Kineosporiales</taxon>
        <taxon>Kineosporiaceae</taxon>
    </lineage>
</organism>
<sequence>MAEVTVRYWAGARDAAGTDDERLVAASVREVVAALCARPGPLAEVVRRSSVLVDGQVVRDDRTLVDGQTVEVLPPFAGG</sequence>
<comment type="caution">
    <text evidence="1">The sequence shown here is derived from an EMBL/GenBank/DDBJ whole genome shotgun (WGS) entry which is preliminary data.</text>
</comment>
<dbReference type="SUPFAM" id="SSF54285">
    <property type="entry name" value="MoaD/ThiS"/>
    <property type="match status" value="1"/>
</dbReference>
<dbReference type="CDD" id="cd00754">
    <property type="entry name" value="Ubl_MoaD"/>
    <property type="match status" value="1"/>
</dbReference>
<keyword evidence="2" id="KW-1185">Reference proteome</keyword>
<gene>
    <name evidence="1" type="ORF">ACFQDO_06410</name>
</gene>
<accession>A0ABW1JBV7</accession>
<dbReference type="Pfam" id="PF02597">
    <property type="entry name" value="ThiS"/>
    <property type="match status" value="1"/>
</dbReference>
<dbReference type="Gene3D" id="3.10.20.30">
    <property type="match status" value="1"/>
</dbReference>
<reference evidence="2" key="1">
    <citation type="journal article" date="2019" name="Int. J. Syst. Evol. Microbiol.">
        <title>The Global Catalogue of Microorganisms (GCM) 10K type strain sequencing project: providing services to taxonomists for standard genome sequencing and annotation.</title>
        <authorList>
            <consortium name="The Broad Institute Genomics Platform"/>
            <consortium name="The Broad Institute Genome Sequencing Center for Infectious Disease"/>
            <person name="Wu L."/>
            <person name="Ma J."/>
        </authorList>
    </citation>
    <scope>NUCLEOTIDE SEQUENCE [LARGE SCALE GENOMIC DNA]</scope>
    <source>
        <strain evidence="2">KACC 14249</strain>
    </source>
</reference>
<evidence type="ECO:0000313" key="1">
    <source>
        <dbReference type="EMBL" id="MFC6006761.1"/>
    </source>
</evidence>
<dbReference type="InterPro" id="IPR016155">
    <property type="entry name" value="Mopterin_synth/thiamin_S_b"/>
</dbReference>
<dbReference type="EMBL" id="JBHSRD010000003">
    <property type="protein sequence ID" value="MFC6006761.1"/>
    <property type="molecule type" value="Genomic_DNA"/>
</dbReference>
<dbReference type="Proteomes" id="UP001596189">
    <property type="component" value="Unassembled WGS sequence"/>
</dbReference>
<dbReference type="InterPro" id="IPR012675">
    <property type="entry name" value="Beta-grasp_dom_sf"/>
</dbReference>
<dbReference type="RefSeq" id="WP_345718236.1">
    <property type="nucleotide sequence ID" value="NZ_BAABFP010000008.1"/>
</dbReference>